<proteinExistence type="predicted"/>
<protein>
    <submittedName>
        <fullName evidence="2">WGS project CAEQ00000000 data, annotated contig 2108</fullName>
    </submittedName>
</protein>
<gene>
    <name evidence="2" type="ORF">TCIL3000_0_52130</name>
</gene>
<feature type="region of interest" description="Disordered" evidence="1">
    <location>
        <begin position="90"/>
        <end position="114"/>
    </location>
</feature>
<name>F9WBH6_TRYCI</name>
<reference evidence="3" key="1">
    <citation type="submission" date="2011-07" db="EMBL/GenBank/DDBJ databases">
        <title>Divergent evolution of antigenic variation in African trypanosomes.</title>
        <authorList>
            <person name="Jackson A.P."/>
            <person name="Berry A."/>
            <person name="Allison H.C."/>
            <person name="Burton P."/>
            <person name="Anderson J."/>
            <person name="Aslett M."/>
            <person name="Brown R."/>
            <person name="Corton N."/>
            <person name="Harris D."/>
            <person name="Hauser H."/>
            <person name="Gamble J."/>
            <person name="Gilderthorp R."/>
            <person name="McQuillan J."/>
            <person name="Quail M.A."/>
            <person name="Sanders M."/>
            <person name="Van Tonder A."/>
            <person name="Ginger M.L."/>
            <person name="Donelson J.E."/>
            <person name="Field M.C."/>
            <person name="Barry J.D."/>
            <person name="Berriman M."/>
            <person name="Hertz-Fowler C."/>
        </authorList>
    </citation>
    <scope>NUCLEOTIDE SEQUENCE [LARGE SCALE GENOMIC DNA]</scope>
    <source>
        <strain evidence="3">IL3000</strain>
    </source>
</reference>
<keyword evidence="3" id="KW-1185">Reference proteome</keyword>
<dbReference type="Proteomes" id="UP000000702">
    <property type="component" value="Unassembled WGS sequence"/>
</dbReference>
<dbReference type="AlphaFoldDB" id="F9WBH6"/>
<evidence type="ECO:0000313" key="3">
    <source>
        <dbReference type="Proteomes" id="UP000000702"/>
    </source>
</evidence>
<dbReference type="EMBL" id="CAEQ01001583">
    <property type="protein sequence ID" value="CCD14609.1"/>
    <property type="molecule type" value="Genomic_DNA"/>
</dbReference>
<dbReference type="VEuPathDB" id="TriTrypDB:TcIL3000_0_52130"/>
<organism evidence="2 3">
    <name type="scientific">Trypanosoma congolense (strain IL3000)</name>
    <dbReference type="NCBI Taxonomy" id="1068625"/>
    <lineage>
        <taxon>Eukaryota</taxon>
        <taxon>Discoba</taxon>
        <taxon>Euglenozoa</taxon>
        <taxon>Kinetoplastea</taxon>
        <taxon>Metakinetoplastina</taxon>
        <taxon>Trypanosomatida</taxon>
        <taxon>Trypanosomatidae</taxon>
        <taxon>Trypanosoma</taxon>
        <taxon>Nannomonas</taxon>
    </lineage>
</organism>
<feature type="compositionally biased region" description="Polar residues" evidence="1">
    <location>
        <begin position="90"/>
        <end position="108"/>
    </location>
</feature>
<evidence type="ECO:0000313" key="2">
    <source>
        <dbReference type="EMBL" id="CCD14609.1"/>
    </source>
</evidence>
<evidence type="ECO:0000256" key="1">
    <source>
        <dbReference type="SAM" id="MobiDB-lite"/>
    </source>
</evidence>
<accession>F9WBH6</accession>
<reference evidence="2 3" key="2">
    <citation type="journal article" date="2012" name="Proc. Natl. Acad. Sci. U.S.A.">
        <title>Antigenic diversity is generated by distinct evolutionary mechanisms in African trypanosome species.</title>
        <authorList>
            <person name="Jackson A.P."/>
            <person name="Berry A."/>
            <person name="Aslett M."/>
            <person name="Allison H.C."/>
            <person name="Burton P."/>
            <person name="Vavrova-Anderson J."/>
            <person name="Brown R."/>
            <person name="Browne H."/>
            <person name="Corton N."/>
            <person name="Hauser H."/>
            <person name="Gamble J."/>
            <person name="Gilderthorp R."/>
            <person name="Marcello L."/>
            <person name="McQuillan J."/>
            <person name="Otto T.D."/>
            <person name="Quail M.A."/>
            <person name="Sanders M.J."/>
            <person name="van Tonder A."/>
            <person name="Ginger M.L."/>
            <person name="Field M.C."/>
            <person name="Barry J.D."/>
            <person name="Hertz-Fowler C."/>
            <person name="Berriman M."/>
        </authorList>
    </citation>
    <scope>NUCLEOTIDE SEQUENCE [LARGE SCALE GENOMIC DNA]</scope>
    <source>
        <strain evidence="2 3">IL3000</strain>
    </source>
</reference>
<comment type="caution">
    <text evidence="2">The sequence shown here is derived from an EMBL/GenBank/DDBJ whole genome shotgun (WGS) entry which is preliminary data.</text>
</comment>
<sequence length="204" mass="22361">MPMKAQFPRETHERIIHSPCTQHIAGIGNSSAVILPSALVCCFSSILRSTVHAATPHSSQPPFNRIGRSSSHTATQTALTAYFHFTENYSTPSSNEHTHTSAQVSPNDTHSKHHPLIPKARLQAAHQRHVRPHKHAGIICNPGSKSYALMLEIMKLTSNAYLNIPTRLPHAEVRNLNAGNNCCILSVSITCLECSDAHGAGQWW</sequence>